<accession>A0AAD6XZ11</accession>
<evidence type="ECO:0000313" key="1">
    <source>
        <dbReference type="EMBL" id="KAJ7189328.1"/>
    </source>
</evidence>
<organism evidence="1 2">
    <name type="scientific">Mycena pura</name>
    <dbReference type="NCBI Taxonomy" id="153505"/>
    <lineage>
        <taxon>Eukaryota</taxon>
        <taxon>Fungi</taxon>
        <taxon>Dikarya</taxon>
        <taxon>Basidiomycota</taxon>
        <taxon>Agaricomycotina</taxon>
        <taxon>Agaricomycetes</taxon>
        <taxon>Agaricomycetidae</taxon>
        <taxon>Agaricales</taxon>
        <taxon>Marasmiineae</taxon>
        <taxon>Mycenaceae</taxon>
        <taxon>Mycena</taxon>
    </lineage>
</organism>
<gene>
    <name evidence="1" type="ORF">GGX14DRAFT_485231</name>
</gene>
<keyword evidence="2" id="KW-1185">Reference proteome</keyword>
<proteinExistence type="predicted"/>
<name>A0AAD6XZ11_9AGAR</name>
<sequence>MTEARPCSRLPPELECKIFELAAVSRPTLIPALMRVAWRVKQWSLPFAPTHASCICFCFLRVEPLLYRTLIIGGDTIDGMPVCHMDAFTRVKQTKSPAFLGTAVRNVMLRNLDGNRVDDVLSACPGVENLYTWGILGERRGAACSAPSALDVPPLRRVHCHPRDVIDGSSSDLFTRSAFVYVTHLDILSDHSPSRDALLGKRLAALPHLTHLALNPYGRSRFAFCMQMLAACMRLRVLVVLCAHPWREEACRAGLADDVRCVMMQLFHDVADWQRGALTGTNYWSRAEALIEKRVSGEVDQSTFFLEDET</sequence>
<comment type="caution">
    <text evidence="1">The sequence shown here is derived from an EMBL/GenBank/DDBJ whole genome shotgun (WGS) entry which is preliminary data.</text>
</comment>
<dbReference type="AlphaFoldDB" id="A0AAD6XZ11"/>
<protein>
    <submittedName>
        <fullName evidence="1">Uncharacterized protein</fullName>
    </submittedName>
</protein>
<dbReference type="Proteomes" id="UP001219525">
    <property type="component" value="Unassembled WGS sequence"/>
</dbReference>
<reference evidence="1" key="1">
    <citation type="submission" date="2023-03" db="EMBL/GenBank/DDBJ databases">
        <title>Massive genome expansion in bonnet fungi (Mycena s.s.) driven by repeated elements and novel gene families across ecological guilds.</title>
        <authorList>
            <consortium name="Lawrence Berkeley National Laboratory"/>
            <person name="Harder C.B."/>
            <person name="Miyauchi S."/>
            <person name="Viragh M."/>
            <person name="Kuo A."/>
            <person name="Thoen E."/>
            <person name="Andreopoulos B."/>
            <person name="Lu D."/>
            <person name="Skrede I."/>
            <person name="Drula E."/>
            <person name="Henrissat B."/>
            <person name="Morin E."/>
            <person name="Kohler A."/>
            <person name="Barry K."/>
            <person name="LaButti K."/>
            <person name="Morin E."/>
            <person name="Salamov A."/>
            <person name="Lipzen A."/>
            <person name="Mereny Z."/>
            <person name="Hegedus B."/>
            <person name="Baldrian P."/>
            <person name="Stursova M."/>
            <person name="Weitz H."/>
            <person name="Taylor A."/>
            <person name="Grigoriev I.V."/>
            <person name="Nagy L.G."/>
            <person name="Martin F."/>
            <person name="Kauserud H."/>
        </authorList>
    </citation>
    <scope>NUCLEOTIDE SEQUENCE</scope>
    <source>
        <strain evidence="1">9144</strain>
    </source>
</reference>
<dbReference type="EMBL" id="JARJCW010000182">
    <property type="protein sequence ID" value="KAJ7189328.1"/>
    <property type="molecule type" value="Genomic_DNA"/>
</dbReference>
<evidence type="ECO:0000313" key="2">
    <source>
        <dbReference type="Proteomes" id="UP001219525"/>
    </source>
</evidence>